<keyword evidence="4" id="KW-1185">Reference proteome</keyword>
<reference evidence="3 4" key="1">
    <citation type="submission" date="2024-04" db="EMBL/GenBank/DDBJ databases">
        <authorList>
            <person name="Waldvogel A.-M."/>
            <person name="Schoenle A."/>
        </authorList>
    </citation>
    <scope>NUCLEOTIDE SEQUENCE [LARGE SCALE GENOMIC DNA]</scope>
</reference>
<keyword evidence="1" id="KW-0862">Zinc</keyword>
<feature type="domain" description="C3H1-type" evidence="2">
    <location>
        <begin position="72"/>
        <end position="102"/>
    </location>
</feature>
<name>A0AAV2M618_KNICA</name>
<dbReference type="PROSITE" id="PS50103">
    <property type="entry name" value="ZF_C3H1"/>
    <property type="match status" value="1"/>
</dbReference>
<accession>A0AAV2M618</accession>
<feature type="zinc finger region" description="C3H1-type" evidence="1">
    <location>
        <begin position="72"/>
        <end position="102"/>
    </location>
</feature>
<keyword evidence="1" id="KW-0863">Zinc-finger</keyword>
<sequence>MQVWMAEQQGLNLRPLILQLQPQQETQQISFYCKVCFLILSSAESFYKHCSSVEHAQLLRQDTSVWWRKRPPPHSRRAEFWLCDRPESCEYGGKCPKAHSKEELQEWIMRTEEVDEIRQNIEAEGLMSYNERLLQEYRSCSNEVHIMSEYVDDVSISSDEDLTLYCDQVHTKLQWNFTVETEN</sequence>
<dbReference type="Proteomes" id="UP001497482">
    <property type="component" value="Chromosome 6"/>
</dbReference>
<dbReference type="EMBL" id="OZ035828">
    <property type="protein sequence ID" value="CAL1608816.1"/>
    <property type="molecule type" value="Genomic_DNA"/>
</dbReference>
<proteinExistence type="predicted"/>
<gene>
    <name evidence="3" type="ORF">KC01_LOCUS35675</name>
</gene>
<organism evidence="3 4">
    <name type="scientific">Knipowitschia caucasica</name>
    <name type="common">Caucasian dwarf goby</name>
    <name type="synonym">Pomatoschistus caucasicus</name>
    <dbReference type="NCBI Taxonomy" id="637954"/>
    <lineage>
        <taxon>Eukaryota</taxon>
        <taxon>Metazoa</taxon>
        <taxon>Chordata</taxon>
        <taxon>Craniata</taxon>
        <taxon>Vertebrata</taxon>
        <taxon>Euteleostomi</taxon>
        <taxon>Actinopterygii</taxon>
        <taxon>Neopterygii</taxon>
        <taxon>Teleostei</taxon>
        <taxon>Neoteleostei</taxon>
        <taxon>Acanthomorphata</taxon>
        <taxon>Gobiaria</taxon>
        <taxon>Gobiiformes</taxon>
        <taxon>Gobioidei</taxon>
        <taxon>Gobiidae</taxon>
        <taxon>Gobiinae</taxon>
        <taxon>Knipowitschia</taxon>
    </lineage>
</organism>
<protein>
    <recommendedName>
        <fullName evidence="2">C3H1-type domain-containing protein</fullName>
    </recommendedName>
</protein>
<evidence type="ECO:0000313" key="3">
    <source>
        <dbReference type="EMBL" id="CAL1608816.1"/>
    </source>
</evidence>
<dbReference type="AlphaFoldDB" id="A0AAV2M618"/>
<keyword evidence="1" id="KW-0479">Metal-binding</keyword>
<evidence type="ECO:0000313" key="4">
    <source>
        <dbReference type="Proteomes" id="UP001497482"/>
    </source>
</evidence>
<evidence type="ECO:0000256" key="1">
    <source>
        <dbReference type="PROSITE-ProRule" id="PRU00723"/>
    </source>
</evidence>
<dbReference type="GO" id="GO:0008270">
    <property type="term" value="F:zinc ion binding"/>
    <property type="evidence" value="ECO:0007669"/>
    <property type="project" value="UniProtKB-KW"/>
</dbReference>
<dbReference type="InterPro" id="IPR000571">
    <property type="entry name" value="Znf_CCCH"/>
</dbReference>
<evidence type="ECO:0000259" key="2">
    <source>
        <dbReference type="PROSITE" id="PS50103"/>
    </source>
</evidence>